<proteinExistence type="predicted"/>
<sequence length="52" mass="5863">MNVEILIKYWNEISSLFLEMSPYLMLGFLISGLLYIIISKETIANNLGKPGA</sequence>
<feature type="transmembrane region" description="Helical" evidence="1">
    <location>
        <begin position="20"/>
        <end position="38"/>
    </location>
</feature>
<name>A0A382SRJ8_9ZZZZ</name>
<dbReference type="AlphaFoldDB" id="A0A382SRJ8"/>
<feature type="non-terminal residue" evidence="2">
    <location>
        <position position="52"/>
    </location>
</feature>
<accession>A0A382SRJ8</accession>
<keyword evidence="1" id="KW-0472">Membrane</keyword>
<evidence type="ECO:0000256" key="1">
    <source>
        <dbReference type="SAM" id="Phobius"/>
    </source>
</evidence>
<evidence type="ECO:0008006" key="3">
    <source>
        <dbReference type="Google" id="ProtNLM"/>
    </source>
</evidence>
<organism evidence="2">
    <name type="scientific">marine metagenome</name>
    <dbReference type="NCBI Taxonomy" id="408172"/>
    <lineage>
        <taxon>unclassified sequences</taxon>
        <taxon>metagenomes</taxon>
        <taxon>ecological metagenomes</taxon>
    </lineage>
</organism>
<evidence type="ECO:0000313" key="2">
    <source>
        <dbReference type="EMBL" id="SVD12456.1"/>
    </source>
</evidence>
<keyword evidence="1" id="KW-1133">Transmembrane helix</keyword>
<gene>
    <name evidence="2" type="ORF">METZ01_LOCUS365310</name>
</gene>
<dbReference type="EMBL" id="UINC01131010">
    <property type="protein sequence ID" value="SVD12456.1"/>
    <property type="molecule type" value="Genomic_DNA"/>
</dbReference>
<protein>
    <recommendedName>
        <fullName evidence="3">Permease</fullName>
    </recommendedName>
</protein>
<reference evidence="2" key="1">
    <citation type="submission" date="2018-05" db="EMBL/GenBank/DDBJ databases">
        <authorList>
            <person name="Lanie J.A."/>
            <person name="Ng W.-L."/>
            <person name="Kazmierczak K.M."/>
            <person name="Andrzejewski T.M."/>
            <person name="Davidsen T.M."/>
            <person name="Wayne K.J."/>
            <person name="Tettelin H."/>
            <person name="Glass J.I."/>
            <person name="Rusch D."/>
            <person name="Podicherti R."/>
            <person name="Tsui H.-C.T."/>
            <person name="Winkler M.E."/>
        </authorList>
    </citation>
    <scope>NUCLEOTIDE SEQUENCE</scope>
</reference>
<keyword evidence="1" id="KW-0812">Transmembrane</keyword>